<accession>A0A2U1S818</accession>
<sequence length="92" mass="10838">MLRFNEDIEKEIVNVIKEYEFANKADDYLNYDFEGEKVIFSLSIAKGEMLPVDALQKIGEIIGGCFEYITVVNMEYRFYYTYSDKCVCKMEL</sequence>
<keyword evidence="2" id="KW-1185">Reference proteome</keyword>
<dbReference type="Proteomes" id="UP000245577">
    <property type="component" value="Unassembled WGS sequence"/>
</dbReference>
<dbReference type="EMBL" id="MZGU01000004">
    <property type="protein sequence ID" value="PWB86171.1"/>
    <property type="molecule type" value="Genomic_DNA"/>
</dbReference>
<name>A0A2U1S818_9EURY</name>
<comment type="caution">
    <text evidence="1">The sequence shown here is derived from an EMBL/GenBank/DDBJ whole genome shotgun (WGS) entry which is preliminary data.</text>
</comment>
<gene>
    <name evidence="1" type="ORF">MBBWO_10250</name>
</gene>
<evidence type="ECO:0000313" key="2">
    <source>
        <dbReference type="Proteomes" id="UP000245577"/>
    </source>
</evidence>
<evidence type="ECO:0000313" key="1">
    <source>
        <dbReference type="EMBL" id="PWB86171.1"/>
    </source>
</evidence>
<dbReference type="RefSeq" id="WP_116669805.1">
    <property type="nucleotide sequence ID" value="NZ_MZGU01000004.1"/>
</dbReference>
<protein>
    <submittedName>
        <fullName evidence="1">Uncharacterized protein</fullName>
    </submittedName>
</protein>
<proteinExistence type="predicted"/>
<organism evidence="1 2">
    <name type="scientific">Methanobrevibacter woesei</name>
    <dbReference type="NCBI Taxonomy" id="190976"/>
    <lineage>
        <taxon>Archaea</taxon>
        <taxon>Methanobacteriati</taxon>
        <taxon>Methanobacteriota</taxon>
        <taxon>Methanomada group</taxon>
        <taxon>Methanobacteria</taxon>
        <taxon>Methanobacteriales</taxon>
        <taxon>Methanobacteriaceae</taxon>
        <taxon>Methanobrevibacter</taxon>
    </lineage>
</organism>
<reference evidence="1 2" key="1">
    <citation type="submission" date="2017-03" db="EMBL/GenBank/DDBJ databases">
        <title>Genome sequence of Methanobrevibacter wosei.</title>
        <authorList>
            <person name="Poehlein A."/>
            <person name="Seedorf H."/>
            <person name="Daniel R."/>
        </authorList>
    </citation>
    <scope>NUCLEOTIDE SEQUENCE [LARGE SCALE GENOMIC DNA]</scope>
    <source>
        <strain evidence="1 2">DSM 11979</strain>
    </source>
</reference>
<dbReference type="AlphaFoldDB" id="A0A2U1S818"/>